<keyword evidence="2" id="KW-0813">Transport</keyword>
<evidence type="ECO:0000256" key="2">
    <source>
        <dbReference type="ARBA" id="ARBA00022448"/>
    </source>
</evidence>
<accession>A0ABR9D631</accession>
<dbReference type="PANTHER" id="PTHR30097:SF4">
    <property type="entry name" value="SLR6042 PROTEIN"/>
    <property type="match status" value="1"/>
</dbReference>
<dbReference type="Gene3D" id="1.10.287.470">
    <property type="entry name" value="Helix hairpin bin"/>
    <property type="match status" value="1"/>
</dbReference>
<dbReference type="Gene3D" id="2.40.50.100">
    <property type="match status" value="1"/>
</dbReference>
<evidence type="ECO:0000259" key="5">
    <source>
        <dbReference type="Pfam" id="PF25973"/>
    </source>
</evidence>
<feature type="domain" description="CzcB-like barrel-sandwich hybrid" evidence="5">
    <location>
        <begin position="65"/>
        <end position="212"/>
    </location>
</feature>
<dbReference type="InterPro" id="IPR058647">
    <property type="entry name" value="BSH_CzcB-like"/>
</dbReference>
<protein>
    <submittedName>
        <fullName evidence="6">Efflux RND transporter periplasmic adaptor subunit</fullName>
    </submittedName>
</protein>
<feature type="signal peptide" evidence="3">
    <location>
        <begin position="1"/>
        <end position="18"/>
    </location>
</feature>
<evidence type="ECO:0000256" key="1">
    <source>
        <dbReference type="ARBA" id="ARBA00009477"/>
    </source>
</evidence>
<evidence type="ECO:0000313" key="6">
    <source>
        <dbReference type="EMBL" id="MBD9358580.1"/>
    </source>
</evidence>
<dbReference type="PANTHER" id="PTHR30097">
    <property type="entry name" value="CATION EFFLUX SYSTEM PROTEIN CUSB"/>
    <property type="match status" value="1"/>
</dbReference>
<dbReference type="Proteomes" id="UP000652176">
    <property type="component" value="Unassembled WGS sequence"/>
</dbReference>
<comment type="similarity">
    <text evidence="1">Belongs to the membrane fusion protein (MFP) (TC 8.A.1) family.</text>
</comment>
<dbReference type="InterPro" id="IPR006143">
    <property type="entry name" value="RND_pump_MFP"/>
</dbReference>
<comment type="caution">
    <text evidence="6">The sequence shown here is derived from an EMBL/GenBank/DDBJ whole genome shotgun (WGS) entry which is preliminary data.</text>
</comment>
<dbReference type="Gene3D" id="2.40.420.20">
    <property type="match status" value="1"/>
</dbReference>
<dbReference type="EMBL" id="JACXSS010000001">
    <property type="protein sequence ID" value="MBD9358580.1"/>
    <property type="molecule type" value="Genomic_DNA"/>
</dbReference>
<name>A0ABR9D631_9GAMM</name>
<evidence type="ECO:0000313" key="7">
    <source>
        <dbReference type="Proteomes" id="UP000652176"/>
    </source>
</evidence>
<reference evidence="6 7" key="1">
    <citation type="submission" date="2020-09" db="EMBL/GenBank/DDBJ databases">
        <title>Methylomonas albis sp. nov. and Methylomonas fluvii sp. nov.: Two cold-adapted methanotrophs from the River Elbe and an amended description of Methylovulum psychrotolerans strain Eb1.</title>
        <authorList>
            <person name="Bussmann I.K."/>
            <person name="Klings K.-W."/>
            <person name="Warnstedt J."/>
            <person name="Hoppert M."/>
            <person name="Saborowski A."/>
            <person name="Horn F."/>
            <person name="Liebner S."/>
        </authorList>
    </citation>
    <scope>NUCLEOTIDE SEQUENCE [LARGE SCALE GENOMIC DNA]</scope>
    <source>
        <strain evidence="6 7">EbA</strain>
    </source>
</reference>
<dbReference type="InterPro" id="IPR051909">
    <property type="entry name" value="MFP_Cation_Efflux"/>
</dbReference>
<dbReference type="SUPFAM" id="SSF111369">
    <property type="entry name" value="HlyD-like secretion proteins"/>
    <property type="match status" value="1"/>
</dbReference>
<dbReference type="RefSeq" id="WP_192376806.1">
    <property type="nucleotide sequence ID" value="NZ_CAJHIV010000001.1"/>
</dbReference>
<gene>
    <name evidence="6" type="ORF">IE877_22330</name>
</gene>
<dbReference type="InterPro" id="IPR058792">
    <property type="entry name" value="Beta-barrel_RND_2"/>
</dbReference>
<keyword evidence="7" id="KW-1185">Reference proteome</keyword>
<evidence type="ECO:0000259" key="4">
    <source>
        <dbReference type="Pfam" id="PF25954"/>
    </source>
</evidence>
<keyword evidence="3" id="KW-0732">Signal</keyword>
<dbReference type="Pfam" id="PF25973">
    <property type="entry name" value="BSH_CzcB"/>
    <property type="match status" value="1"/>
</dbReference>
<feature type="chain" id="PRO_5046936376" evidence="3">
    <location>
        <begin position="19"/>
        <end position="363"/>
    </location>
</feature>
<organism evidence="6 7">
    <name type="scientific">Methylomonas albis</name>
    <dbReference type="NCBI Taxonomy" id="1854563"/>
    <lineage>
        <taxon>Bacteria</taxon>
        <taxon>Pseudomonadati</taxon>
        <taxon>Pseudomonadota</taxon>
        <taxon>Gammaproteobacteria</taxon>
        <taxon>Methylococcales</taxon>
        <taxon>Methylococcaceae</taxon>
        <taxon>Methylomonas</taxon>
    </lineage>
</organism>
<dbReference type="NCBIfam" id="TIGR01730">
    <property type="entry name" value="RND_mfp"/>
    <property type="match status" value="1"/>
</dbReference>
<sequence>MKRLILGVLLIQAANALALDKQIHISQEQIDNLDIKVAQLQPSSQVPLFYAPGKVVVPADHEVLISTSQPGLITQLPANIGDKVSKGQLLAQLNSPALVGLQQAYLTASSELNLSGLEQRRDQKLLQEGVIAERRWQETQMLHGNKSAKTDEARQLLLLAGMSAAEIKTLAQTRKLENQLNIRSPIAGVVLERMTSLGARLDLQAPLYRIADLSELWLEINIPQERLNTIRIGDHVRLEDSTVTARISLLGQSVNRDNQTVLARAVIDGKTDGLRVGQNVNVQIMQNSPQTGFKVPNAAIAQNEGHAYIFVRNKDGFVVTEVTVSGKQDVDSLIAGPLSGSEQIAIKGAVALKANWLGLGGDE</sequence>
<dbReference type="Gene3D" id="2.40.30.170">
    <property type="match status" value="1"/>
</dbReference>
<evidence type="ECO:0000256" key="3">
    <source>
        <dbReference type="SAM" id="SignalP"/>
    </source>
</evidence>
<proteinExistence type="inferred from homology"/>
<feature type="domain" description="CusB-like beta-barrel" evidence="4">
    <location>
        <begin position="216"/>
        <end position="287"/>
    </location>
</feature>
<dbReference type="Pfam" id="PF25954">
    <property type="entry name" value="Beta-barrel_RND_2"/>
    <property type="match status" value="1"/>
</dbReference>